<keyword evidence="4 6" id="KW-0472">Membrane</keyword>
<keyword evidence="3 6" id="KW-1133">Transmembrane helix</keyword>
<dbReference type="InterPro" id="IPR049453">
    <property type="entry name" value="Memb_transporter_dom"/>
</dbReference>
<feature type="transmembrane region" description="Helical" evidence="6">
    <location>
        <begin position="47"/>
        <end position="67"/>
    </location>
</feature>
<evidence type="ECO:0000313" key="9">
    <source>
        <dbReference type="Proteomes" id="UP000198923"/>
    </source>
</evidence>
<evidence type="ECO:0000256" key="1">
    <source>
        <dbReference type="ARBA" id="ARBA00004141"/>
    </source>
</evidence>
<feature type="transmembrane region" description="Helical" evidence="6">
    <location>
        <begin position="20"/>
        <end position="40"/>
    </location>
</feature>
<comment type="subcellular location">
    <subcellularLocation>
        <location evidence="1">Membrane</location>
        <topology evidence="1">Multi-pass membrane protein</topology>
    </subcellularLocation>
</comment>
<dbReference type="RefSeq" id="WP_093168899.1">
    <property type="nucleotide sequence ID" value="NZ_FNCN01000004.1"/>
</dbReference>
<feature type="transmembrane region" description="Helical" evidence="6">
    <location>
        <begin position="460"/>
        <end position="480"/>
    </location>
</feature>
<dbReference type="OrthoDB" id="3452755at2"/>
<evidence type="ECO:0000256" key="4">
    <source>
        <dbReference type="ARBA" id="ARBA00023136"/>
    </source>
</evidence>
<dbReference type="EMBL" id="FNCN01000004">
    <property type="protein sequence ID" value="SDG42640.1"/>
    <property type="molecule type" value="Genomic_DNA"/>
</dbReference>
<dbReference type="InterPro" id="IPR052430">
    <property type="entry name" value="IVT-Associated"/>
</dbReference>
<keyword evidence="2 6" id="KW-0812">Transmembrane</keyword>
<feature type="domain" description="Integral membrane bound transporter" evidence="7">
    <location>
        <begin position="386"/>
        <end position="500"/>
    </location>
</feature>
<feature type="transmembrane region" description="Helical" evidence="6">
    <location>
        <begin position="486"/>
        <end position="506"/>
    </location>
</feature>
<evidence type="ECO:0000256" key="6">
    <source>
        <dbReference type="SAM" id="Phobius"/>
    </source>
</evidence>
<reference evidence="8 9" key="1">
    <citation type="submission" date="2016-10" db="EMBL/GenBank/DDBJ databases">
        <authorList>
            <person name="de Groot N.N."/>
        </authorList>
    </citation>
    <scope>NUCLEOTIDE SEQUENCE [LARGE SCALE GENOMIC DNA]</scope>
    <source>
        <strain evidence="8 9">CPCC 201354</strain>
    </source>
</reference>
<proteinExistence type="predicted"/>
<feature type="transmembrane region" description="Helical" evidence="6">
    <location>
        <begin position="95"/>
        <end position="116"/>
    </location>
</feature>
<dbReference type="Proteomes" id="UP000198923">
    <property type="component" value="Unassembled WGS sequence"/>
</dbReference>
<name>A0A1G7U7A7_9ACTN</name>
<feature type="compositionally biased region" description="Gly residues" evidence="5">
    <location>
        <begin position="710"/>
        <end position="720"/>
    </location>
</feature>
<dbReference type="PANTHER" id="PTHR47804:SF3">
    <property type="entry name" value="PROTEIN BRE4"/>
    <property type="match status" value="1"/>
</dbReference>
<keyword evidence="9" id="KW-1185">Reference proteome</keyword>
<dbReference type="AlphaFoldDB" id="A0A1G7U7A7"/>
<organism evidence="8 9">
    <name type="scientific">Sinosporangium album</name>
    <dbReference type="NCBI Taxonomy" id="504805"/>
    <lineage>
        <taxon>Bacteria</taxon>
        <taxon>Bacillati</taxon>
        <taxon>Actinomycetota</taxon>
        <taxon>Actinomycetes</taxon>
        <taxon>Streptosporangiales</taxon>
        <taxon>Streptosporangiaceae</taxon>
        <taxon>Sinosporangium</taxon>
    </lineage>
</organism>
<dbReference type="PANTHER" id="PTHR47804">
    <property type="entry name" value="60S RIBOSOMAL PROTEIN L19"/>
    <property type="match status" value="1"/>
</dbReference>
<accession>A0A1G7U7A7</accession>
<evidence type="ECO:0000256" key="5">
    <source>
        <dbReference type="SAM" id="MobiDB-lite"/>
    </source>
</evidence>
<dbReference type="Pfam" id="PF13515">
    <property type="entry name" value="FUSC_2"/>
    <property type="match status" value="1"/>
</dbReference>
<feature type="transmembrane region" description="Helical" evidence="6">
    <location>
        <begin position="136"/>
        <end position="156"/>
    </location>
</feature>
<evidence type="ECO:0000259" key="7">
    <source>
        <dbReference type="Pfam" id="PF13515"/>
    </source>
</evidence>
<sequence length="720" mass="75254">MRKIVDALRAGYALPSRPPWTYGLVCGLAIGVPLLIGAMLNAPHEGASVALGAYLVAFGDASGIPYGARSRRLLAMTAFVTAGVGIGALMRPVPWVAVAVIGALAALSARSTWVGLPPVLGMVIAYFGGTSPGAAMLLPLTALGGLVLSAAVLAPWPMRRMRPLREAFATAFETLADLVEGGTGTPLPDARWEPLRRAASVALDDARTAYAYYGYPVAAVDRAPGLVLEALVRVFDETVALRSLRQAAGEAVRSTAWPEELDRALSAQARALRATPLGGGSECAAEAMAAAAGFAEHVESVREQALAGEERLSASAILGQVRRSVERLTVAVRAASALSLESARPAPRLPRFSLPAWPRWEQGLGAHPVRLGAITALAMALTIPIHSHLGKWFVITVLVSLRPTYGDTVDRVTLRIAGTTLGSAAAAVVLVLAPGSYTLALIVFVSASIGFALRGVSYGYWSIFSTPLVMLLSNYAVPLGWEAAEIRVILTMAGGVLALLGARLLWPRGERVRLPLRVADMLDAHAALARALAGQRLDGFDDLVDVAGRAADKVGESLDRLAKEPGGQPPEALRSALTYAGRVRDDTLTVAAVHRVNEAGSARASGLLDAVADRLFGLAHAVRTGERPAAADDLDEALEEVASRVGALARLRRGEVESGRAEQMTPVRREFLFIAAAHPALRTLAVDAVKLSAAVERGVPAGRGRRRPGRVGGAAGGSVS</sequence>
<protein>
    <submittedName>
        <fullName evidence="8">Uncharacterized membrane protein YccC</fullName>
    </submittedName>
</protein>
<feature type="region of interest" description="Disordered" evidence="5">
    <location>
        <begin position="700"/>
        <end position="720"/>
    </location>
</feature>
<gene>
    <name evidence="8" type="ORF">SAMN05421505_104105</name>
</gene>
<evidence type="ECO:0000256" key="2">
    <source>
        <dbReference type="ARBA" id="ARBA00022692"/>
    </source>
</evidence>
<evidence type="ECO:0000256" key="3">
    <source>
        <dbReference type="ARBA" id="ARBA00022989"/>
    </source>
</evidence>
<dbReference type="GO" id="GO:0016020">
    <property type="term" value="C:membrane"/>
    <property type="evidence" value="ECO:0007669"/>
    <property type="project" value="UniProtKB-SubCell"/>
</dbReference>
<dbReference type="STRING" id="504805.SAMN05421505_104105"/>
<evidence type="ECO:0000313" key="8">
    <source>
        <dbReference type="EMBL" id="SDG42640.1"/>
    </source>
</evidence>